<dbReference type="EnsemblMetazoa" id="AMIN003965-RA">
    <property type="protein sequence ID" value="AMIN003965-PA"/>
    <property type="gene ID" value="AMIN003965"/>
</dbReference>
<dbReference type="InterPro" id="IPR028260">
    <property type="entry name" value="FAM177"/>
</dbReference>
<feature type="region of interest" description="Disordered" evidence="1">
    <location>
        <begin position="23"/>
        <end position="66"/>
    </location>
</feature>
<dbReference type="GO" id="GO:0005739">
    <property type="term" value="C:mitochondrion"/>
    <property type="evidence" value="ECO:0007669"/>
    <property type="project" value="InterPro"/>
</dbReference>
<evidence type="ECO:0000313" key="3">
    <source>
        <dbReference type="Proteomes" id="UP000075920"/>
    </source>
</evidence>
<dbReference type="InterPro" id="IPR026193">
    <property type="entry name" value="NDUFV3"/>
</dbReference>
<dbReference type="Proteomes" id="UP000075920">
    <property type="component" value="Unassembled WGS sequence"/>
</dbReference>
<dbReference type="Pfam" id="PF14774">
    <property type="entry name" value="FAM177"/>
    <property type="match status" value="1"/>
</dbReference>
<reference evidence="2" key="2">
    <citation type="submission" date="2020-05" db="UniProtKB">
        <authorList>
            <consortium name="EnsemblMetazoa"/>
        </authorList>
    </citation>
    <scope>IDENTIFICATION</scope>
    <source>
        <strain evidence="2">MINIMUS1</strain>
    </source>
</reference>
<dbReference type="GO" id="GO:0045271">
    <property type="term" value="C:respiratory chain complex I"/>
    <property type="evidence" value="ECO:0007669"/>
    <property type="project" value="InterPro"/>
</dbReference>
<dbReference type="Pfam" id="PF15880">
    <property type="entry name" value="NDUFV3"/>
    <property type="match status" value="1"/>
</dbReference>
<dbReference type="PANTHER" id="PTHR31206:SF1">
    <property type="entry name" value="LP10445P"/>
    <property type="match status" value="1"/>
</dbReference>
<evidence type="ECO:0000256" key="1">
    <source>
        <dbReference type="SAM" id="MobiDB-lite"/>
    </source>
</evidence>
<protein>
    <submittedName>
        <fullName evidence="2">Uncharacterized protein</fullName>
    </submittedName>
</protein>
<feature type="compositionally biased region" description="Low complexity" evidence="1">
    <location>
        <begin position="24"/>
        <end position="43"/>
    </location>
</feature>
<keyword evidence="3" id="KW-1185">Reference proteome</keyword>
<dbReference type="AlphaFoldDB" id="A0A182W0V6"/>
<proteinExistence type="predicted"/>
<dbReference type="STRING" id="112268.A0A182W0V6"/>
<feature type="compositionally biased region" description="Polar residues" evidence="1">
    <location>
        <begin position="232"/>
        <end position="264"/>
    </location>
</feature>
<organism evidence="2 3">
    <name type="scientific">Anopheles minimus</name>
    <dbReference type="NCBI Taxonomy" id="112268"/>
    <lineage>
        <taxon>Eukaryota</taxon>
        <taxon>Metazoa</taxon>
        <taxon>Ecdysozoa</taxon>
        <taxon>Arthropoda</taxon>
        <taxon>Hexapoda</taxon>
        <taxon>Insecta</taxon>
        <taxon>Pterygota</taxon>
        <taxon>Neoptera</taxon>
        <taxon>Endopterygota</taxon>
        <taxon>Diptera</taxon>
        <taxon>Nematocera</taxon>
        <taxon>Culicoidea</taxon>
        <taxon>Culicidae</taxon>
        <taxon>Anophelinae</taxon>
        <taxon>Anopheles</taxon>
    </lineage>
</organism>
<dbReference type="VEuPathDB" id="VectorBase:AMIN003965"/>
<name>A0A182W0V6_9DIPT</name>
<feature type="region of interest" description="Disordered" evidence="1">
    <location>
        <begin position="223"/>
        <end position="278"/>
    </location>
</feature>
<accession>A0A182W0V6</accession>
<sequence length="278" mass="30749">MIRQILLKNDILVKLVAARGYSQPASAGAGPKGPSAPSAAPPAADVPGLSSRCVMKKDGPVGPGAERNGTYKVPEYFSYNETSYFEAEIEMSKKERSPWEVIMTKVEIPLKNKSDPSETFIQNEKDVEVRVRAPKKVLHFSDGTLEEFSDDDEDQVDKPEPVSVDESKLNWGEWMRYKTCKLGNTVLAGCDYVGEGLASFLGITTPKYSYEIEEFKRMQAEQQAEDRAIQTFVEQNRPQNSNHPSVSQAPSATNSAAVANPTSKDSSEVFVENEIQKF</sequence>
<evidence type="ECO:0000313" key="2">
    <source>
        <dbReference type="EnsemblMetazoa" id="AMIN003965-PA"/>
    </source>
</evidence>
<reference evidence="3" key="1">
    <citation type="submission" date="2013-03" db="EMBL/GenBank/DDBJ databases">
        <title>The Genome Sequence of Anopheles minimus MINIMUS1.</title>
        <authorList>
            <consortium name="The Broad Institute Genomics Platform"/>
            <person name="Neafsey D.E."/>
            <person name="Walton C."/>
            <person name="Walker B."/>
            <person name="Young S.K."/>
            <person name="Zeng Q."/>
            <person name="Gargeya S."/>
            <person name="Fitzgerald M."/>
            <person name="Haas B."/>
            <person name="Abouelleil A."/>
            <person name="Allen A.W."/>
            <person name="Alvarado L."/>
            <person name="Arachchi H.M."/>
            <person name="Berlin A.M."/>
            <person name="Chapman S.B."/>
            <person name="Gainer-Dewar J."/>
            <person name="Goldberg J."/>
            <person name="Griggs A."/>
            <person name="Gujja S."/>
            <person name="Hansen M."/>
            <person name="Howarth C."/>
            <person name="Imamovic A."/>
            <person name="Ireland A."/>
            <person name="Larimer J."/>
            <person name="McCowan C."/>
            <person name="Murphy C."/>
            <person name="Pearson M."/>
            <person name="Poon T.W."/>
            <person name="Priest M."/>
            <person name="Roberts A."/>
            <person name="Saif S."/>
            <person name="Shea T."/>
            <person name="Sisk P."/>
            <person name="Sykes S."/>
            <person name="Wortman J."/>
            <person name="Nusbaum C."/>
            <person name="Birren B."/>
        </authorList>
    </citation>
    <scope>NUCLEOTIDE SEQUENCE [LARGE SCALE GENOMIC DNA]</scope>
    <source>
        <strain evidence="3">MINIMUS1</strain>
    </source>
</reference>
<dbReference type="PANTHER" id="PTHR31206">
    <property type="entry name" value="LP10445P"/>
    <property type="match status" value="1"/>
</dbReference>